<organism evidence="4">
    <name type="scientific">Caenorhabditis remanei</name>
    <name type="common">Caenorhabditis vulgaris</name>
    <dbReference type="NCBI Taxonomy" id="31234"/>
    <lineage>
        <taxon>Eukaryota</taxon>
        <taxon>Metazoa</taxon>
        <taxon>Ecdysozoa</taxon>
        <taxon>Nematoda</taxon>
        <taxon>Chromadorea</taxon>
        <taxon>Rhabditida</taxon>
        <taxon>Rhabditina</taxon>
        <taxon>Rhabditomorpha</taxon>
        <taxon>Rhabditoidea</taxon>
        <taxon>Rhabditidae</taxon>
        <taxon>Peloderinae</taxon>
        <taxon>Caenorhabditis</taxon>
    </lineage>
</organism>
<dbReference type="OrthoDB" id="5871762at2759"/>
<keyword evidence="4" id="KW-1185">Reference proteome</keyword>
<protein>
    <submittedName>
        <fullName evidence="3">Uncharacterized protein</fullName>
    </submittedName>
</protein>
<proteinExistence type="predicted"/>
<keyword evidence="2" id="KW-0732">Signal</keyword>
<evidence type="ECO:0000256" key="2">
    <source>
        <dbReference type="SAM" id="SignalP"/>
    </source>
</evidence>
<dbReference type="FunCoup" id="E3MCM8">
    <property type="interactions" value="1205"/>
</dbReference>
<dbReference type="eggNOG" id="ENOG502R97R">
    <property type="taxonomic scope" value="Eukaryota"/>
</dbReference>
<sequence length="208" mass="23296">MISVLCLVHIFFGAILAITAVIQCKSNSKKAITSVESPVRLIFPVPTTKSSQSPVVPVAPAAGSSIKQSDNASPEIVKKEEGKSEVKEPEPKKTESVVEKKEKEKMEDTFEAIQPKQQDAGRKKELGDKKKAENKGDYKTWNKVIENSEFNKTLSEKDEKDGKKKTGKKDDEKKEDDDKKEGDEKKSEKKEIEKKTEKDGDEKKSEKK</sequence>
<reference evidence="3" key="1">
    <citation type="submission" date="2007-07" db="EMBL/GenBank/DDBJ databases">
        <title>PCAP assembly of the Caenorhabditis remanei genome.</title>
        <authorList>
            <consortium name="The Caenorhabditis remanei Sequencing Consortium"/>
            <person name="Wilson R.K."/>
        </authorList>
    </citation>
    <scope>NUCLEOTIDE SEQUENCE [LARGE SCALE GENOMIC DNA]</scope>
    <source>
        <strain evidence="3">PB4641</strain>
    </source>
</reference>
<evidence type="ECO:0000313" key="4">
    <source>
        <dbReference type="Proteomes" id="UP000008281"/>
    </source>
</evidence>
<dbReference type="InParanoid" id="E3MCM8"/>
<feature type="region of interest" description="Disordered" evidence="1">
    <location>
        <begin position="50"/>
        <end position="208"/>
    </location>
</feature>
<dbReference type="HOGENOM" id="CLU_114667_0_0_1"/>
<name>E3MCM8_CAERE</name>
<feature type="signal peptide" evidence="2">
    <location>
        <begin position="1"/>
        <end position="17"/>
    </location>
</feature>
<evidence type="ECO:0000313" key="3">
    <source>
        <dbReference type="EMBL" id="EFO98630.1"/>
    </source>
</evidence>
<feature type="compositionally biased region" description="Basic and acidic residues" evidence="1">
    <location>
        <begin position="154"/>
        <end position="208"/>
    </location>
</feature>
<dbReference type="OMA" id="MEDTFEA"/>
<evidence type="ECO:0000256" key="1">
    <source>
        <dbReference type="SAM" id="MobiDB-lite"/>
    </source>
</evidence>
<feature type="compositionally biased region" description="Basic and acidic residues" evidence="1">
    <location>
        <begin position="119"/>
        <end position="140"/>
    </location>
</feature>
<accession>E3MCM8</accession>
<feature type="chain" id="PRO_5003176558" evidence="2">
    <location>
        <begin position="18"/>
        <end position="208"/>
    </location>
</feature>
<dbReference type="AlphaFoldDB" id="E3MCM8"/>
<dbReference type="Proteomes" id="UP000008281">
    <property type="component" value="Unassembled WGS sequence"/>
</dbReference>
<dbReference type="EMBL" id="DS268435">
    <property type="protein sequence ID" value="EFO98630.1"/>
    <property type="molecule type" value="Genomic_DNA"/>
</dbReference>
<feature type="compositionally biased region" description="Basic and acidic residues" evidence="1">
    <location>
        <begin position="76"/>
        <end position="108"/>
    </location>
</feature>
<gene>
    <name evidence="3" type="ORF">CRE_20302</name>
</gene>